<protein>
    <submittedName>
        <fullName evidence="1">Type VI secretion system baseplate subunit TssK</fullName>
    </submittedName>
</protein>
<dbReference type="Proteomes" id="UP000067422">
    <property type="component" value="Chromosome 2"/>
</dbReference>
<dbReference type="PANTHER" id="PTHR35566:SF1">
    <property type="entry name" value="TYPE VI SECRETION SYSTEM BASEPLATE COMPONENT TSSK1"/>
    <property type="match status" value="1"/>
</dbReference>
<accession>A0ABN4LB54</accession>
<reference evidence="1" key="1">
    <citation type="submission" date="2018-01" db="EMBL/GenBank/DDBJ databases">
        <title>FDA dAtabase for Regulatory Grade micrObial Sequences (FDA-ARGOS): Supporting development and validation of Infectious Disease Dx tests.</title>
        <authorList>
            <person name="Hoffmann M."/>
            <person name="Allard M."/>
            <person name="Evans P."/>
            <person name="Brown E."/>
            <person name="Tallon L."/>
            <person name="Sadzewicz L."/>
            <person name="Sengamalay N."/>
            <person name="Ott S."/>
            <person name="Godinez A."/>
            <person name="Nagaraj S."/>
            <person name="Vyas G."/>
            <person name="Aluvathingal J."/>
            <person name="Nadendla S."/>
            <person name="Geyer C."/>
            <person name="Sichtig H."/>
        </authorList>
    </citation>
    <scope>NUCLEOTIDE SEQUENCE</scope>
    <source>
        <strain evidence="1">FDAARGOS_107</strain>
    </source>
</reference>
<name>A0ABN4LB54_VIBHA</name>
<sequence>MADYSHTAWCEGMFLRPQHFQQSERAIEHEFKGLNRFQQPYNWGVYQVRINPNSLKEGVVEIEKLEAILPDMTLIELQNVNEVFPPLLVEKGTQNTLVKVVVASSSLKEKTIADVSEGVVSRYVLNDLDVIDVQTGQDEERIQVASLNVALKVSNDNLSGFVELPILKIKEVTAEGAILLDEEYTPPHLNVLKDQAMLACLKNVTGMTKIRADVVSQRLVQGKAASASAVDFIMLQMLNRYETILRHLGQLEQVHPLEFVTLLRGYVGELSTFSSKNKRAPLLIDYEHSNLTSTISELNQVLSQYLSVVLDQTANKLPLEVRQLGIRVTPLPDKRLLESSQFVLAVKADTSTDEIRRLVPAQLKLGPAEQIRDLINNQINGINVAPLNVVPRQIPYQTGYVYFEVIKKGPFWVRLQESGGIALQLSGQFPNSDIELWSINQ</sequence>
<organism evidence="1 2">
    <name type="scientific">Vibrio harveyi</name>
    <name type="common">Beneckea harveyi</name>
    <dbReference type="NCBI Taxonomy" id="669"/>
    <lineage>
        <taxon>Bacteria</taxon>
        <taxon>Pseudomonadati</taxon>
        <taxon>Pseudomonadota</taxon>
        <taxon>Gammaproteobacteria</taxon>
        <taxon>Vibrionales</taxon>
        <taxon>Vibrionaceae</taxon>
        <taxon>Vibrio</taxon>
    </lineage>
</organism>
<dbReference type="InterPro" id="IPR010263">
    <property type="entry name" value="T6SS_TssK"/>
</dbReference>
<dbReference type="NCBIfam" id="TIGR03353">
    <property type="entry name" value="VI_chp_4"/>
    <property type="match status" value="1"/>
</dbReference>
<dbReference type="Pfam" id="PF05936">
    <property type="entry name" value="T6SS_VasE"/>
    <property type="match status" value="1"/>
</dbReference>
<gene>
    <name evidence="1" type="ORF">AL538_24930</name>
</gene>
<dbReference type="PANTHER" id="PTHR35566">
    <property type="entry name" value="BLR3599 PROTEIN"/>
    <property type="match status" value="1"/>
</dbReference>
<evidence type="ECO:0000313" key="1">
    <source>
        <dbReference type="EMBL" id="AMG00910.2"/>
    </source>
</evidence>
<proteinExistence type="predicted"/>
<evidence type="ECO:0000313" key="2">
    <source>
        <dbReference type="Proteomes" id="UP000067422"/>
    </source>
</evidence>
<dbReference type="EMBL" id="CP014039">
    <property type="protein sequence ID" value="AMG00910.2"/>
    <property type="molecule type" value="Genomic_DNA"/>
</dbReference>
<keyword evidence="2" id="KW-1185">Reference proteome</keyword>